<feature type="chain" id="PRO_5044762125" evidence="2">
    <location>
        <begin position="18"/>
        <end position="66"/>
    </location>
</feature>
<accession>A0ABD0PJQ8</accession>
<dbReference type="EMBL" id="JAMKFB020000016">
    <property type="protein sequence ID" value="KAL0172996.1"/>
    <property type="molecule type" value="Genomic_DNA"/>
</dbReference>
<protein>
    <submittedName>
        <fullName evidence="3">Uncharacterized protein</fullName>
    </submittedName>
</protein>
<evidence type="ECO:0000256" key="2">
    <source>
        <dbReference type="SAM" id="SignalP"/>
    </source>
</evidence>
<keyword evidence="4" id="KW-1185">Reference proteome</keyword>
<comment type="caution">
    <text evidence="3">The sequence shown here is derived from an EMBL/GenBank/DDBJ whole genome shotgun (WGS) entry which is preliminary data.</text>
</comment>
<dbReference type="Proteomes" id="UP001529510">
    <property type="component" value="Unassembled WGS sequence"/>
</dbReference>
<feature type="non-terminal residue" evidence="3">
    <location>
        <position position="66"/>
    </location>
</feature>
<gene>
    <name evidence="3" type="ORF">M9458_033307</name>
</gene>
<proteinExistence type="predicted"/>
<keyword evidence="2" id="KW-0732">Signal</keyword>
<evidence type="ECO:0000256" key="1">
    <source>
        <dbReference type="SAM" id="MobiDB-lite"/>
    </source>
</evidence>
<dbReference type="AlphaFoldDB" id="A0ABD0PJQ8"/>
<evidence type="ECO:0000313" key="3">
    <source>
        <dbReference type="EMBL" id="KAL0172996.1"/>
    </source>
</evidence>
<sequence>MALWGLSLLLISPIIFADKSLHPSPAFTDVTSFGSEEGEDSISISAPEKDWAQLEAPQTSRRSLSG</sequence>
<feature type="signal peptide" evidence="2">
    <location>
        <begin position="1"/>
        <end position="17"/>
    </location>
</feature>
<feature type="region of interest" description="Disordered" evidence="1">
    <location>
        <begin position="32"/>
        <end position="66"/>
    </location>
</feature>
<reference evidence="3 4" key="1">
    <citation type="submission" date="2024-05" db="EMBL/GenBank/DDBJ databases">
        <title>Genome sequencing and assembly of Indian major carp, Cirrhinus mrigala (Hamilton, 1822).</title>
        <authorList>
            <person name="Mohindra V."/>
            <person name="Chowdhury L.M."/>
            <person name="Lal K."/>
            <person name="Jena J.K."/>
        </authorList>
    </citation>
    <scope>NUCLEOTIDE SEQUENCE [LARGE SCALE GENOMIC DNA]</scope>
    <source>
        <strain evidence="3">CM1030</strain>
        <tissue evidence="3">Blood</tissue>
    </source>
</reference>
<name>A0ABD0PJQ8_CIRMR</name>
<organism evidence="3 4">
    <name type="scientific">Cirrhinus mrigala</name>
    <name type="common">Mrigala</name>
    <dbReference type="NCBI Taxonomy" id="683832"/>
    <lineage>
        <taxon>Eukaryota</taxon>
        <taxon>Metazoa</taxon>
        <taxon>Chordata</taxon>
        <taxon>Craniata</taxon>
        <taxon>Vertebrata</taxon>
        <taxon>Euteleostomi</taxon>
        <taxon>Actinopterygii</taxon>
        <taxon>Neopterygii</taxon>
        <taxon>Teleostei</taxon>
        <taxon>Ostariophysi</taxon>
        <taxon>Cypriniformes</taxon>
        <taxon>Cyprinidae</taxon>
        <taxon>Labeoninae</taxon>
        <taxon>Labeonini</taxon>
        <taxon>Cirrhinus</taxon>
    </lineage>
</organism>
<evidence type="ECO:0000313" key="4">
    <source>
        <dbReference type="Proteomes" id="UP001529510"/>
    </source>
</evidence>
<feature type="compositionally biased region" description="Polar residues" evidence="1">
    <location>
        <begin position="56"/>
        <end position="66"/>
    </location>
</feature>